<dbReference type="AlphaFoldDB" id="A0AAN1WFX9"/>
<evidence type="ECO:0000256" key="1">
    <source>
        <dbReference type="SAM" id="Coils"/>
    </source>
</evidence>
<evidence type="ECO:0000313" key="3">
    <source>
        <dbReference type="Proteomes" id="UP001320119"/>
    </source>
</evidence>
<accession>A0AAN1WFX9</accession>
<gene>
    <name evidence="2" type="ORF">MARGE09_P1081</name>
</gene>
<protein>
    <recommendedName>
        <fullName evidence="4">DUF1552 domain-containing protein</fullName>
    </recommendedName>
</protein>
<name>A0AAN1WFX9_9GAMM</name>
<dbReference type="Pfam" id="PF07586">
    <property type="entry name" value="HXXSHH"/>
    <property type="match status" value="1"/>
</dbReference>
<dbReference type="KEGG" id="marq:MARGE09_P1081"/>
<sequence length="453" mass="48991">MKDIRDIKKTLPGHKADRIIRVRERMSQAKANWLGYQREQERAHEEKRQFVARDRRNFLSMIAKAGISMPVLRASSLLAGLMATRHAMAAGPELRVVYCYINSGARNDQWLPASASNMNNVSQPYAGVASVCRFRQVDALIEGHGAAAHALGGINNSGGAYGIPTYDQRIAEVLGGTTPIPYIYAGSDAGLGVDAGPNTMVSTTGPFIDSPAALYEKVFNSKIEVGTDTTYESAFAAQYEAITSIKSKLSSEELIRLEEHEQALMKIEENIRKASEADQPDQASCSATYTDGNNIVDKGKAQADIIVAAMKCGLTKVATLQLGNHQGAWRGHDTAYQGDAHNSCHSSGPETNDEMMRYIHQVPAYFIKRLMDEGLINTTAFVQTTCMGNGRNHSTPCAPVMVASGLPGFSRGFSSQANNSSVGNIRDFNRTIPMGMGLSGGMFDAPSNTINLL</sequence>
<evidence type="ECO:0000313" key="2">
    <source>
        <dbReference type="EMBL" id="BCD96881.1"/>
    </source>
</evidence>
<dbReference type="InterPro" id="IPR011447">
    <property type="entry name" value="DUF1552"/>
</dbReference>
<keyword evidence="3" id="KW-1185">Reference proteome</keyword>
<evidence type="ECO:0008006" key="4">
    <source>
        <dbReference type="Google" id="ProtNLM"/>
    </source>
</evidence>
<dbReference type="EMBL" id="AP023086">
    <property type="protein sequence ID" value="BCD96881.1"/>
    <property type="molecule type" value="Genomic_DNA"/>
</dbReference>
<dbReference type="Proteomes" id="UP001320119">
    <property type="component" value="Chromosome"/>
</dbReference>
<proteinExistence type="predicted"/>
<organism evidence="2 3">
    <name type="scientific">Marinagarivorans cellulosilyticus</name>
    <dbReference type="NCBI Taxonomy" id="2721545"/>
    <lineage>
        <taxon>Bacteria</taxon>
        <taxon>Pseudomonadati</taxon>
        <taxon>Pseudomonadota</taxon>
        <taxon>Gammaproteobacteria</taxon>
        <taxon>Cellvibrionales</taxon>
        <taxon>Cellvibrionaceae</taxon>
        <taxon>Marinagarivorans</taxon>
    </lineage>
</organism>
<dbReference type="RefSeq" id="WP_236986363.1">
    <property type="nucleotide sequence ID" value="NZ_AP023086.1"/>
</dbReference>
<keyword evidence="1" id="KW-0175">Coiled coil</keyword>
<reference evidence="2 3" key="1">
    <citation type="journal article" date="2022" name="IScience">
        <title>An ultrasensitive nanofiber-based assay for enzymatic hydrolysis and deep-sea microbial degradation of cellulose.</title>
        <authorList>
            <person name="Tsudome M."/>
            <person name="Tachioka M."/>
            <person name="Miyazaki M."/>
            <person name="Uchimura K."/>
            <person name="Tsuda M."/>
            <person name="Takaki Y."/>
            <person name="Deguchi S."/>
        </authorList>
    </citation>
    <scope>NUCLEOTIDE SEQUENCE [LARGE SCALE GENOMIC DNA]</scope>
    <source>
        <strain evidence="2 3">GE09</strain>
    </source>
</reference>
<feature type="coiled-coil region" evidence="1">
    <location>
        <begin position="250"/>
        <end position="277"/>
    </location>
</feature>